<protein>
    <submittedName>
        <fullName evidence="1">Uncharacterized protein</fullName>
    </submittedName>
</protein>
<evidence type="ECO:0000313" key="2">
    <source>
        <dbReference type="Proteomes" id="UP000236723"/>
    </source>
</evidence>
<dbReference type="OrthoDB" id="3542826at2"/>
<dbReference type="EMBL" id="FNVO01000050">
    <property type="protein sequence ID" value="SEG94721.1"/>
    <property type="molecule type" value="Genomic_DNA"/>
</dbReference>
<accession>A0A1H6EBR8</accession>
<sequence>MASRLQASCPGWLVMWSPWRRKFTAFACLMPESMIIDESTAELLIEQIHRMEMRSVIPAGRW</sequence>
<reference evidence="2" key="1">
    <citation type="submission" date="2016-10" db="EMBL/GenBank/DDBJ databases">
        <authorList>
            <person name="Varghese N."/>
            <person name="Submissions S."/>
        </authorList>
    </citation>
    <scope>NUCLEOTIDE SEQUENCE [LARGE SCALE GENOMIC DNA]</scope>
    <source>
        <strain evidence="2">DSM 43163</strain>
    </source>
</reference>
<dbReference type="AlphaFoldDB" id="A0A1H6EBR8"/>
<proteinExistence type="predicted"/>
<evidence type="ECO:0000313" key="1">
    <source>
        <dbReference type="EMBL" id="SEG94721.1"/>
    </source>
</evidence>
<keyword evidence="2" id="KW-1185">Reference proteome</keyword>
<name>A0A1H6EBR8_9ACTN</name>
<gene>
    <name evidence="1" type="ORF">SAMN04489712_15020</name>
</gene>
<organism evidence="1 2">
    <name type="scientific">Thermomonospora echinospora</name>
    <dbReference type="NCBI Taxonomy" id="1992"/>
    <lineage>
        <taxon>Bacteria</taxon>
        <taxon>Bacillati</taxon>
        <taxon>Actinomycetota</taxon>
        <taxon>Actinomycetes</taxon>
        <taxon>Streptosporangiales</taxon>
        <taxon>Thermomonosporaceae</taxon>
        <taxon>Thermomonospora</taxon>
    </lineage>
</organism>
<dbReference type="Proteomes" id="UP000236723">
    <property type="component" value="Unassembled WGS sequence"/>
</dbReference>
<dbReference type="RefSeq" id="WP_146087707.1">
    <property type="nucleotide sequence ID" value="NZ_FNVO01000050.1"/>
</dbReference>